<dbReference type="InterPro" id="IPR009057">
    <property type="entry name" value="Homeodomain-like_sf"/>
</dbReference>
<dbReference type="InterPro" id="IPR036271">
    <property type="entry name" value="Tet_transcr_reg_TetR-rel_C_sf"/>
</dbReference>
<evidence type="ECO:0000256" key="1">
    <source>
        <dbReference type="ARBA" id="ARBA00023015"/>
    </source>
</evidence>
<dbReference type="SUPFAM" id="SSF46689">
    <property type="entry name" value="Homeodomain-like"/>
    <property type="match status" value="1"/>
</dbReference>
<proteinExistence type="predicted"/>
<evidence type="ECO:0000313" key="5">
    <source>
        <dbReference type="Proteomes" id="UP000714380"/>
    </source>
</evidence>
<gene>
    <name evidence="4" type="ORF">I9W95_05135</name>
</gene>
<protein>
    <submittedName>
        <fullName evidence="4">WHG domain-containing protein</fullName>
    </submittedName>
</protein>
<evidence type="ECO:0000256" key="2">
    <source>
        <dbReference type="ARBA" id="ARBA00023163"/>
    </source>
</evidence>
<dbReference type="Proteomes" id="UP000714380">
    <property type="component" value="Unassembled WGS sequence"/>
</dbReference>
<evidence type="ECO:0000259" key="3">
    <source>
        <dbReference type="Pfam" id="PF13305"/>
    </source>
</evidence>
<organism evidence="4 5">
    <name type="scientific">Thalassolituus marinus</name>
    <dbReference type="NCBI Taxonomy" id="671053"/>
    <lineage>
        <taxon>Bacteria</taxon>
        <taxon>Pseudomonadati</taxon>
        <taxon>Pseudomonadota</taxon>
        <taxon>Gammaproteobacteria</taxon>
        <taxon>Oceanospirillales</taxon>
        <taxon>Oceanospirillaceae</taxon>
        <taxon>Thalassolituus</taxon>
    </lineage>
</organism>
<name>A0ABS7ZR79_9GAMM</name>
<dbReference type="Gene3D" id="1.10.357.10">
    <property type="entry name" value="Tetracycline Repressor, domain 2"/>
    <property type="match status" value="1"/>
</dbReference>
<accession>A0ABS7ZR79</accession>
<keyword evidence="1" id="KW-0805">Transcription regulation</keyword>
<keyword evidence="5" id="KW-1185">Reference proteome</keyword>
<sequence>MARRNDHSPEELTDMATRRVLDCLESTPASELSLRSIARDIGYSPGTLINHFGSFSLLLLAANARTLDDLYQTLHTAIHTANEEKSGLKAIASAYLAFARQRPNAWRLLFELRLADDEPLPAWQEQRIAALFTLLEQELLKLKPNARVQDCQQAARVLWAGVQGICQLTLENKLFSPAGMADDSEILINSLLTHYLTSWTEAE</sequence>
<keyword evidence="2" id="KW-0804">Transcription</keyword>
<dbReference type="InterPro" id="IPR025996">
    <property type="entry name" value="MT1864/Rv1816-like_C"/>
</dbReference>
<dbReference type="EMBL" id="JAEDAH010000020">
    <property type="protein sequence ID" value="MCA6062986.1"/>
    <property type="molecule type" value="Genomic_DNA"/>
</dbReference>
<reference evidence="4 5" key="1">
    <citation type="submission" date="2020-12" db="EMBL/GenBank/DDBJ databases">
        <title>Novel Thalassolituus-related marine hydrocarbonoclastic bacteria mediated algae-derived hydrocarbons mineralization in twilight zone of the northern South China Sea.</title>
        <authorList>
            <person name="Dong C."/>
        </authorList>
    </citation>
    <scope>NUCLEOTIDE SEQUENCE [LARGE SCALE GENOMIC DNA]</scope>
    <source>
        <strain evidence="4 5">IMCC1826</strain>
    </source>
</reference>
<feature type="domain" description="HTH-type transcriptional regulator MT1864/Rv1816-like C-terminal" evidence="3">
    <location>
        <begin position="88"/>
        <end position="192"/>
    </location>
</feature>
<dbReference type="SUPFAM" id="SSF48498">
    <property type="entry name" value="Tetracyclin repressor-like, C-terminal domain"/>
    <property type="match status" value="1"/>
</dbReference>
<dbReference type="RefSeq" id="WP_225672529.1">
    <property type="nucleotide sequence ID" value="NZ_JAEDAH010000020.1"/>
</dbReference>
<comment type="caution">
    <text evidence="4">The sequence shown here is derived from an EMBL/GenBank/DDBJ whole genome shotgun (WGS) entry which is preliminary data.</text>
</comment>
<evidence type="ECO:0000313" key="4">
    <source>
        <dbReference type="EMBL" id="MCA6062986.1"/>
    </source>
</evidence>
<dbReference type="Pfam" id="PF13305">
    <property type="entry name" value="TetR_C_33"/>
    <property type="match status" value="1"/>
</dbReference>